<dbReference type="Proteomes" id="UP000238348">
    <property type="component" value="Chromosome"/>
</dbReference>
<proteinExistence type="predicted"/>
<sequence length="136" mass="15242">MTTRRYQRLISSGLVQPLDAVRFHGGEAPLVRRLMAGAAVLPQANHHIAVHEIRGAAREERGYCDPHRHDCAELNLLLSWDRLLFRVALGDEVYTVEAPATIYIPPRLLHSANVVEGTGFYIAMLGNSDYESTFME</sequence>
<evidence type="ECO:0008006" key="3">
    <source>
        <dbReference type="Google" id="ProtNLM"/>
    </source>
</evidence>
<evidence type="ECO:0000313" key="1">
    <source>
        <dbReference type="EMBL" id="AUX44865.1"/>
    </source>
</evidence>
<dbReference type="InterPro" id="IPR014710">
    <property type="entry name" value="RmlC-like_jellyroll"/>
</dbReference>
<protein>
    <recommendedName>
        <fullName evidence="3">AraC-type arabinose-binding/dimerisation domain-containing protein</fullName>
    </recommendedName>
</protein>
<dbReference type="EMBL" id="CP012673">
    <property type="protein sequence ID" value="AUX44865.1"/>
    <property type="molecule type" value="Genomic_DNA"/>
</dbReference>
<dbReference type="RefSeq" id="WP_104983330.1">
    <property type="nucleotide sequence ID" value="NZ_CP012673.1"/>
</dbReference>
<gene>
    <name evidence="1" type="ORF">SOCE26_063350</name>
</gene>
<organism evidence="1 2">
    <name type="scientific">Sorangium cellulosum</name>
    <name type="common">Polyangium cellulosum</name>
    <dbReference type="NCBI Taxonomy" id="56"/>
    <lineage>
        <taxon>Bacteria</taxon>
        <taxon>Pseudomonadati</taxon>
        <taxon>Myxococcota</taxon>
        <taxon>Polyangia</taxon>
        <taxon>Polyangiales</taxon>
        <taxon>Polyangiaceae</taxon>
        <taxon>Sorangium</taxon>
    </lineage>
</organism>
<accession>A0A2L0F004</accession>
<dbReference type="Gene3D" id="2.60.120.10">
    <property type="entry name" value="Jelly Rolls"/>
    <property type="match status" value="1"/>
</dbReference>
<evidence type="ECO:0000313" key="2">
    <source>
        <dbReference type="Proteomes" id="UP000238348"/>
    </source>
</evidence>
<dbReference type="AlphaFoldDB" id="A0A2L0F004"/>
<name>A0A2L0F004_SORCE</name>
<reference evidence="1 2" key="1">
    <citation type="submission" date="2015-09" db="EMBL/GenBank/DDBJ databases">
        <title>Sorangium comparison.</title>
        <authorList>
            <person name="Zaburannyi N."/>
            <person name="Bunk B."/>
            <person name="Overmann J."/>
            <person name="Mueller R."/>
        </authorList>
    </citation>
    <scope>NUCLEOTIDE SEQUENCE [LARGE SCALE GENOMIC DNA]</scope>
    <source>
        <strain evidence="1 2">So ce26</strain>
    </source>
</reference>
<dbReference type="OrthoDB" id="9803573at2"/>